<dbReference type="EMBL" id="FOXB01000003">
    <property type="protein sequence ID" value="SFO96836.1"/>
    <property type="molecule type" value="Genomic_DNA"/>
</dbReference>
<dbReference type="OrthoDB" id="5368654at2"/>
<evidence type="ECO:0000313" key="2">
    <source>
        <dbReference type="Proteomes" id="UP000199227"/>
    </source>
</evidence>
<keyword evidence="2" id="KW-1185">Reference proteome</keyword>
<accession>A0A1I5LJ21</accession>
<dbReference type="SUPFAM" id="SSF46955">
    <property type="entry name" value="Putative DNA-binding domain"/>
    <property type="match status" value="1"/>
</dbReference>
<organism evidence="1 2">
    <name type="scientific">Hydrogenimonas thermophila</name>
    <dbReference type="NCBI Taxonomy" id="223786"/>
    <lineage>
        <taxon>Bacteria</taxon>
        <taxon>Pseudomonadati</taxon>
        <taxon>Campylobacterota</taxon>
        <taxon>Epsilonproteobacteria</taxon>
        <taxon>Campylobacterales</taxon>
        <taxon>Hydrogenimonadaceae</taxon>
        <taxon>Hydrogenimonas</taxon>
    </lineage>
</organism>
<sequence length="79" mass="8837">METTAKLIYEDLRSRYNRAVIGKKDLAKELGVSLSTIDNYIHRGFGIPPYKKLGTAHNARVVFNLVDVANFLAQTIKTA</sequence>
<dbReference type="InterPro" id="IPR036388">
    <property type="entry name" value="WH-like_DNA-bd_sf"/>
</dbReference>
<evidence type="ECO:0000313" key="1">
    <source>
        <dbReference type="EMBL" id="SFO96836.1"/>
    </source>
</evidence>
<dbReference type="STRING" id="223786.SAMN05216234_10337"/>
<protein>
    <submittedName>
        <fullName evidence="1">Helix-turn-helix domain-containing protein</fullName>
    </submittedName>
</protein>
<dbReference type="RefSeq" id="WP_092910408.1">
    <property type="nucleotide sequence ID" value="NZ_FOXB01000003.1"/>
</dbReference>
<dbReference type="Gene3D" id="1.10.10.10">
    <property type="entry name" value="Winged helix-like DNA-binding domain superfamily/Winged helix DNA-binding domain"/>
    <property type="match status" value="1"/>
</dbReference>
<dbReference type="InterPro" id="IPR009061">
    <property type="entry name" value="DNA-bd_dom_put_sf"/>
</dbReference>
<dbReference type="Proteomes" id="UP000199227">
    <property type="component" value="Unassembled WGS sequence"/>
</dbReference>
<dbReference type="AlphaFoldDB" id="A0A1I5LJ21"/>
<gene>
    <name evidence="1" type="ORF">SAMN05216234_10337</name>
</gene>
<reference evidence="1 2" key="1">
    <citation type="submission" date="2016-10" db="EMBL/GenBank/DDBJ databases">
        <authorList>
            <person name="de Groot N.N."/>
        </authorList>
    </citation>
    <scope>NUCLEOTIDE SEQUENCE [LARGE SCALE GENOMIC DNA]</scope>
    <source>
        <strain evidence="1 2">EP1-55-1</strain>
    </source>
</reference>
<name>A0A1I5LJ21_9BACT</name>
<proteinExistence type="predicted"/>